<dbReference type="InterPro" id="IPR046800">
    <property type="entry name" value="Plexin_RBD"/>
</dbReference>
<dbReference type="Gene3D" id="2.130.10.10">
    <property type="entry name" value="YVTN repeat-like/Quinoprotein amine dehydrogenase"/>
    <property type="match status" value="1"/>
</dbReference>
<dbReference type="SUPFAM" id="SSF103575">
    <property type="entry name" value="Plexin repeat"/>
    <property type="match status" value="1"/>
</dbReference>
<dbReference type="InterPro" id="IPR041019">
    <property type="entry name" value="TIG1_plexin"/>
</dbReference>
<dbReference type="Pfam" id="PF01403">
    <property type="entry name" value="Sema"/>
    <property type="match status" value="1"/>
</dbReference>
<evidence type="ECO:0000256" key="2">
    <source>
        <dbReference type="ARBA" id="ARBA00010297"/>
    </source>
</evidence>
<dbReference type="Pfam" id="PF17960">
    <property type="entry name" value="TIG_plexin"/>
    <property type="match status" value="1"/>
</dbReference>
<dbReference type="Pfam" id="PF08337">
    <property type="entry name" value="Plexin_cytopl"/>
    <property type="match status" value="1"/>
</dbReference>
<dbReference type="Gene3D" id="3.10.20.90">
    <property type="entry name" value="Phosphatidylinositol 3-kinase Catalytic Subunit, Chain A, domain 1"/>
    <property type="match status" value="1"/>
</dbReference>
<evidence type="ECO:0000256" key="14">
    <source>
        <dbReference type="SAM" id="Phobius"/>
    </source>
</evidence>
<dbReference type="CDD" id="cd12790">
    <property type="entry name" value="RasGAP_plexin_A"/>
    <property type="match status" value="1"/>
</dbReference>
<protein>
    <recommendedName>
        <fullName evidence="16">Sema domain-containing protein</fullName>
    </recommendedName>
</protein>
<dbReference type="SMART" id="SM00429">
    <property type="entry name" value="IPT"/>
    <property type="match status" value="3"/>
</dbReference>
<feature type="coiled-coil region" evidence="13">
    <location>
        <begin position="1276"/>
        <end position="1303"/>
    </location>
</feature>
<comment type="caution">
    <text evidence="17">The sequence shown here is derived from an EMBL/GenBank/DDBJ whole genome shotgun (WGS) entry which is preliminary data.</text>
</comment>
<evidence type="ECO:0000256" key="11">
    <source>
        <dbReference type="ARBA" id="ARBA00023180"/>
    </source>
</evidence>
<dbReference type="FunFam" id="1.10.506.10:FF:000027">
    <property type="entry name" value="Plexin A, isoform B"/>
    <property type="match status" value="1"/>
</dbReference>
<proteinExistence type="inferred from homology"/>
<evidence type="ECO:0000259" key="16">
    <source>
        <dbReference type="PROSITE" id="PS51004"/>
    </source>
</evidence>
<evidence type="ECO:0000256" key="10">
    <source>
        <dbReference type="ARBA" id="ARBA00023170"/>
    </source>
</evidence>
<dbReference type="InterPro" id="IPR016201">
    <property type="entry name" value="PSI"/>
</dbReference>
<dbReference type="InterPro" id="IPR031148">
    <property type="entry name" value="Plexin"/>
</dbReference>
<keyword evidence="7 14" id="KW-1133">Transmembrane helix</keyword>
<keyword evidence="5 15" id="KW-0732">Signal</keyword>
<dbReference type="Pfam" id="PF20170">
    <property type="entry name" value="Plexin_RBD"/>
    <property type="match status" value="1"/>
</dbReference>
<accession>A0AAN8PHK8</accession>
<evidence type="ECO:0000256" key="5">
    <source>
        <dbReference type="ARBA" id="ARBA00022729"/>
    </source>
</evidence>
<gene>
    <name evidence="17" type="ORF">SNE40_013698</name>
</gene>
<dbReference type="PROSITE" id="PS51004">
    <property type="entry name" value="SEMA"/>
    <property type="match status" value="1"/>
</dbReference>
<dbReference type="InterPro" id="IPR013783">
    <property type="entry name" value="Ig-like_fold"/>
</dbReference>
<dbReference type="SUPFAM" id="SSF48350">
    <property type="entry name" value="GTPase activation domain, GAP"/>
    <property type="match status" value="1"/>
</dbReference>
<dbReference type="FunFam" id="2.60.40.10:FF:000203">
    <property type="entry name" value="Plexin B2"/>
    <property type="match status" value="1"/>
</dbReference>
<evidence type="ECO:0000256" key="13">
    <source>
        <dbReference type="SAM" id="Coils"/>
    </source>
</evidence>
<dbReference type="PANTHER" id="PTHR22625:SF44">
    <property type="entry name" value="PLEXIN-B"/>
    <property type="match status" value="1"/>
</dbReference>
<dbReference type="InterPro" id="IPR014756">
    <property type="entry name" value="Ig_E-set"/>
</dbReference>
<dbReference type="GO" id="GO:0030334">
    <property type="term" value="P:regulation of cell migration"/>
    <property type="evidence" value="ECO:0007669"/>
    <property type="project" value="TreeGrafter"/>
</dbReference>
<dbReference type="InterPro" id="IPR001627">
    <property type="entry name" value="Semap_dom"/>
</dbReference>
<dbReference type="InterPro" id="IPR008936">
    <property type="entry name" value="Rho_GTPase_activation_prot"/>
</dbReference>
<evidence type="ECO:0000256" key="8">
    <source>
        <dbReference type="ARBA" id="ARBA00023136"/>
    </source>
</evidence>
<dbReference type="InterPro" id="IPR013548">
    <property type="entry name" value="Plexin_cytoplasmic_RasGAP_dom"/>
</dbReference>
<dbReference type="PANTHER" id="PTHR22625">
    <property type="entry name" value="PLEXIN"/>
    <property type="match status" value="1"/>
</dbReference>
<evidence type="ECO:0000256" key="12">
    <source>
        <dbReference type="PROSITE-ProRule" id="PRU00352"/>
    </source>
</evidence>
<dbReference type="Proteomes" id="UP001347796">
    <property type="component" value="Unassembled WGS sequence"/>
</dbReference>
<dbReference type="CDD" id="cd11236">
    <property type="entry name" value="Sema_plexin_like"/>
    <property type="match status" value="1"/>
</dbReference>
<dbReference type="Pfam" id="PF18020">
    <property type="entry name" value="TIG_2"/>
    <property type="match status" value="1"/>
</dbReference>
<reference evidence="17 18" key="1">
    <citation type="submission" date="2024-01" db="EMBL/GenBank/DDBJ databases">
        <title>The genome of the rayed Mediterranean limpet Patella caerulea (Linnaeus, 1758).</title>
        <authorList>
            <person name="Anh-Thu Weber A."/>
            <person name="Halstead-Nussloch G."/>
        </authorList>
    </citation>
    <scope>NUCLEOTIDE SEQUENCE [LARGE SCALE GENOMIC DNA]</scope>
    <source>
        <strain evidence="17">AATW-2023a</strain>
        <tissue evidence="17">Whole specimen</tissue>
    </source>
</reference>
<dbReference type="Gene3D" id="2.60.40.10">
    <property type="entry name" value="Immunoglobulins"/>
    <property type="match status" value="6"/>
</dbReference>
<keyword evidence="6" id="KW-0677">Repeat</keyword>
<dbReference type="InterPro" id="IPR041362">
    <property type="entry name" value="TIG2_plexin"/>
</dbReference>
<dbReference type="GO" id="GO:0002116">
    <property type="term" value="C:semaphorin receptor complex"/>
    <property type="evidence" value="ECO:0007669"/>
    <property type="project" value="TreeGrafter"/>
</dbReference>
<dbReference type="GO" id="GO:0017154">
    <property type="term" value="F:semaphorin receptor activity"/>
    <property type="evidence" value="ECO:0007669"/>
    <property type="project" value="InterPro"/>
</dbReference>
<dbReference type="GO" id="GO:0050772">
    <property type="term" value="P:positive regulation of axonogenesis"/>
    <property type="evidence" value="ECO:0007669"/>
    <property type="project" value="TreeGrafter"/>
</dbReference>
<evidence type="ECO:0000313" key="18">
    <source>
        <dbReference type="Proteomes" id="UP001347796"/>
    </source>
</evidence>
<evidence type="ECO:0000256" key="3">
    <source>
        <dbReference type="ARBA" id="ARBA00022475"/>
    </source>
</evidence>
<evidence type="ECO:0000256" key="7">
    <source>
        <dbReference type="ARBA" id="ARBA00022989"/>
    </source>
</evidence>
<dbReference type="SUPFAM" id="SSF101912">
    <property type="entry name" value="Sema domain"/>
    <property type="match status" value="1"/>
</dbReference>
<feature type="transmembrane region" description="Helical" evidence="14">
    <location>
        <begin position="1250"/>
        <end position="1272"/>
    </location>
</feature>
<keyword evidence="13" id="KW-0175">Coiled coil</keyword>
<dbReference type="Pfam" id="PF24479">
    <property type="entry name" value="PSI_PlexinA-B"/>
    <property type="match status" value="1"/>
</dbReference>
<feature type="domain" description="Sema" evidence="16">
    <location>
        <begin position="1"/>
        <end position="491"/>
    </location>
</feature>
<dbReference type="Pfam" id="PF01833">
    <property type="entry name" value="TIG"/>
    <property type="match status" value="4"/>
</dbReference>
<dbReference type="Pfam" id="PF01437">
    <property type="entry name" value="PSI"/>
    <property type="match status" value="1"/>
</dbReference>
<keyword evidence="9" id="KW-1015">Disulfide bond</keyword>
<organism evidence="17 18">
    <name type="scientific">Patella caerulea</name>
    <name type="common">Rayed Mediterranean limpet</name>
    <dbReference type="NCBI Taxonomy" id="87958"/>
    <lineage>
        <taxon>Eukaryota</taxon>
        <taxon>Metazoa</taxon>
        <taxon>Spiralia</taxon>
        <taxon>Lophotrochozoa</taxon>
        <taxon>Mollusca</taxon>
        <taxon>Gastropoda</taxon>
        <taxon>Patellogastropoda</taxon>
        <taxon>Patelloidea</taxon>
        <taxon>Patellidae</taxon>
        <taxon>Patella</taxon>
    </lineage>
</organism>
<comment type="caution">
    <text evidence="12">Lacks conserved residue(s) required for the propagation of feature annotation.</text>
</comment>
<sequence length="1886" mass="211667">MAAILGILTLFIGLFGQVVYGKYLGGNLNKMTIDNYTGTVYIGAVNKIYQLDANLTTIAEIGTGPRNDSPNCLPATDSCSYPKQRTDNYNKILVIDRHRRKLITCGSIYQGACEMRNLDDVTKFRVLYDGNSVTDYAVAANEPNASTVAFVAPGPNAQDVLYVGTAYTGKTRENKIYRDEVPALSSRSLRSERFSLAAVTDVLQGKSSSIYLKREVAAIYPIEYVAGFSSMHYSYFLTVQKASIHPTRQVKNITKIVHICQNDPNFFSYADMPLKCVSGNKDYNIIKDAAIVVPSLDLRASLLIEPEQDVLVGLFSRYDEQYAQTDSAICVYSMKEVRTKILENIKLCHQGNTSVSGGGYMRVGPGGNCNQQSGLVTHNIEEDDEYLCNTNLESFSMVVGINPMVKPPAITYSGTSLTSVALTTINEHTVAFVGTSEGELKKIVLETDIKAREYGYEIVDAGSPVKQDMMFDVPHKNIYVMTETNVTRVMVERCNQYKLCNNCLSDRDPYCGWCSLEQRCTLKSVCPNSGDPTQSRWLHGSANQCIYITNITPKTTSVTTVAELHLTIPQLPQTSTYSCVYQELNWSSPAEMWYFGAKCPTPDFSKLAPALTVEGSKTITLALNSSETGKLFVTKPFTFYNCTNFKDCTSCTNSEFECDWCIYDNGCFHDTKHCNGLIIRGKGSSKPGVRGALHCPRIDSEQTGELNIPVDVTRVILLKGYNFPRLRPNHPSYRCEINTGEKIYEAQAERLDDRHITCNMPKINYFAEKGSIDAHLSVYWGNDFTLEATTYLTATLYKCGVLANKECGLCININYTKPFLNCRWCSDSCQYMTKCPLPPVSSCPAPRISYVWPMSGPIHGGTNVTIEGTNLGAKFEDIKNSVTIASVKCTPYRHLYSPSRRIVCRAEWRGQVATGPIEISINGDVTTYTEEFSYRSPMLKHINPSHGPIAGGSMITISGEHLDTGGVIHANFGDAPCVVDRATITSKQLVCQTTKVWKAEPKTPISLSYDGQVFSLTHDFIYKDNPEITRIFPRKSVASGGRYLKVEGSNFECIQKPQMFGYIPTADGEFDLTEATVCRVVSDTLMKCPTPRLPSTLQNVVRTKRSTRIVTVQLGFKMDGVMALRNLTGLGVKANLTYYPDPVVFNFTEDNHIKTFKGEMLIIEGDGLSLASDKSDVKVMIGHGICNITTLSNTQIVCLPPTRQPKVVDIKDEVTDNQLPVVVVQINNVRYQVGKVQYEIPEAYAFPFEAIAGIAAGGGFLLLIIILILIIYRRQSTKAERIYRKLQIQLDNLESNVRNECKQAFAELQTDMTDLTGDLLSSGIPFWDYHTYTFKVLFPGMTDHVVLHPPLQKNGRFRFSDQGLQMFQQLLNKKLFLLTFIRTLENQRNFSIRDKVNVASLLMIVYQNNMEYATEILKSLLVELLEKSVAGRHPKLMLRRTESVVEKMLTNWLSLCLYKYMKDQAGSPLFILYKAIKLQAEKGPVDYVTGDARYSLSEDRLLREKIEPRVLSLNVEHNGEVVMCRVLDCDTITQAKEKIMDYMYRNVSFSHRPSVQDLDLEWRNGPVGPVLLNDEDGATIHKDGWKKINNLSFYRVPDGANLSLVHKQTTIKSMNGSLDHSVLSVSSAFPIMKSDMEHHNAKVWHLVKHDDVHQKDGGVKMISEIFLTRLLSTKGTLQKYIDDFFRTILTQTYTLPPVIKYLFDFLDDAADHHGITDPDVVHTWKCNSLPLRFWVNIIKNPDFVFDIHKPHIVDSCLSVVAQTFMDSCSTSEHRLGKDSPSNKLLFARDIVHYRKLVEKYFTDIRNSPTISDQDMNSYLAEISRMSCGKFYISSALRELYTYVSKYSNELIEALEQDNIAQAQQLDSKLGQVITAMEGPSSRIAYV</sequence>
<dbReference type="EMBL" id="JAZGQO010000010">
    <property type="protein sequence ID" value="KAK6175183.1"/>
    <property type="molecule type" value="Genomic_DNA"/>
</dbReference>
<comment type="subcellular location">
    <subcellularLocation>
        <location evidence="1">Cell membrane</location>
        <topology evidence="1">Single-pass type I membrane protein</topology>
    </subcellularLocation>
</comment>
<evidence type="ECO:0000256" key="1">
    <source>
        <dbReference type="ARBA" id="ARBA00004251"/>
    </source>
</evidence>
<evidence type="ECO:0000256" key="4">
    <source>
        <dbReference type="ARBA" id="ARBA00022692"/>
    </source>
</evidence>
<dbReference type="GO" id="GO:0008360">
    <property type="term" value="P:regulation of cell shape"/>
    <property type="evidence" value="ECO:0007669"/>
    <property type="project" value="TreeGrafter"/>
</dbReference>
<dbReference type="SMART" id="SM00423">
    <property type="entry name" value="PSI"/>
    <property type="match status" value="3"/>
</dbReference>
<dbReference type="SMART" id="SM00630">
    <property type="entry name" value="Sema"/>
    <property type="match status" value="1"/>
</dbReference>
<comment type="similarity">
    <text evidence="2">Belongs to the plexin family.</text>
</comment>
<feature type="chain" id="PRO_5043008483" description="Sema domain-containing protein" evidence="15">
    <location>
        <begin position="22"/>
        <end position="1886"/>
    </location>
</feature>
<keyword evidence="3" id="KW-1003">Cell membrane</keyword>
<keyword evidence="10" id="KW-0675">Receptor</keyword>
<dbReference type="InterPro" id="IPR015943">
    <property type="entry name" value="WD40/YVTN_repeat-like_dom_sf"/>
</dbReference>
<keyword evidence="18" id="KW-1185">Reference proteome</keyword>
<keyword evidence="4 14" id="KW-0812">Transmembrane</keyword>
<dbReference type="GO" id="GO:0005886">
    <property type="term" value="C:plasma membrane"/>
    <property type="evidence" value="ECO:0007669"/>
    <property type="project" value="UniProtKB-SubCell"/>
</dbReference>
<dbReference type="InterPro" id="IPR002909">
    <property type="entry name" value="IPT_dom"/>
</dbReference>
<evidence type="ECO:0000256" key="6">
    <source>
        <dbReference type="ARBA" id="ARBA00022737"/>
    </source>
</evidence>
<dbReference type="InterPro" id="IPR002165">
    <property type="entry name" value="Plexin_repeat"/>
</dbReference>
<name>A0AAN8PHK8_PATCE</name>
<dbReference type="InterPro" id="IPR036352">
    <property type="entry name" value="Semap_dom_sf"/>
</dbReference>
<evidence type="ECO:0000256" key="15">
    <source>
        <dbReference type="SAM" id="SignalP"/>
    </source>
</evidence>
<dbReference type="SUPFAM" id="SSF81296">
    <property type="entry name" value="E set domains"/>
    <property type="match status" value="4"/>
</dbReference>
<feature type="signal peptide" evidence="15">
    <location>
        <begin position="1"/>
        <end position="21"/>
    </location>
</feature>
<evidence type="ECO:0000313" key="17">
    <source>
        <dbReference type="EMBL" id="KAK6175183.1"/>
    </source>
</evidence>
<keyword evidence="11" id="KW-0325">Glycoprotein</keyword>
<dbReference type="GO" id="GO:0007162">
    <property type="term" value="P:negative regulation of cell adhesion"/>
    <property type="evidence" value="ECO:0007669"/>
    <property type="project" value="TreeGrafter"/>
</dbReference>
<evidence type="ECO:0000256" key="9">
    <source>
        <dbReference type="ARBA" id="ARBA00023157"/>
    </source>
</evidence>
<dbReference type="Gene3D" id="1.10.506.10">
    <property type="entry name" value="GTPase Activation - p120gap, domain 1"/>
    <property type="match status" value="1"/>
</dbReference>
<keyword evidence="8 14" id="KW-0472">Membrane</keyword>